<organism evidence="2 3">
    <name type="scientific">Streptoalloteichus hindustanus</name>
    <dbReference type="NCBI Taxonomy" id="2017"/>
    <lineage>
        <taxon>Bacteria</taxon>
        <taxon>Bacillati</taxon>
        <taxon>Actinomycetota</taxon>
        <taxon>Actinomycetes</taxon>
        <taxon>Pseudonocardiales</taxon>
        <taxon>Pseudonocardiaceae</taxon>
        <taxon>Streptoalloteichus</taxon>
    </lineage>
</organism>
<dbReference type="Proteomes" id="UP000184501">
    <property type="component" value="Unassembled WGS sequence"/>
</dbReference>
<name>A0A1M4Y357_STRHI</name>
<accession>A0A1M4Y357</accession>
<gene>
    <name evidence="2" type="ORF">SAMN05444320_102217</name>
</gene>
<keyword evidence="3" id="KW-1185">Reference proteome</keyword>
<feature type="compositionally biased region" description="Low complexity" evidence="1">
    <location>
        <begin position="7"/>
        <end position="24"/>
    </location>
</feature>
<proteinExistence type="predicted"/>
<evidence type="ECO:0000313" key="3">
    <source>
        <dbReference type="Proteomes" id="UP000184501"/>
    </source>
</evidence>
<dbReference type="EMBL" id="FQVN01000002">
    <property type="protein sequence ID" value="SHF00120.1"/>
    <property type="molecule type" value="Genomic_DNA"/>
</dbReference>
<sequence length="37" mass="3961">MSRRRVAPNAVPVTPAATDTSAPVRTRRIGADGTRVR</sequence>
<protein>
    <submittedName>
        <fullName evidence="2">Uncharacterized protein</fullName>
    </submittedName>
</protein>
<feature type="region of interest" description="Disordered" evidence="1">
    <location>
        <begin position="1"/>
        <end position="37"/>
    </location>
</feature>
<dbReference type="AlphaFoldDB" id="A0A1M4Y357"/>
<evidence type="ECO:0000313" key="2">
    <source>
        <dbReference type="EMBL" id="SHF00120.1"/>
    </source>
</evidence>
<reference evidence="2 3" key="1">
    <citation type="submission" date="2016-11" db="EMBL/GenBank/DDBJ databases">
        <authorList>
            <person name="Jaros S."/>
            <person name="Januszkiewicz K."/>
            <person name="Wedrychowicz H."/>
        </authorList>
    </citation>
    <scope>NUCLEOTIDE SEQUENCE [LARGE SCALE GENOMIC DNA]</scope>
    <source>
        <strain evidence="2 3">DSM 44523</strain>
    </source>
</reference>
<evidence type="ECO:0000256" key="1">
    <source>
        <dbReference type="SAM" id="MobiDB-lite"/>
    </source>
</evidence>